<feature type="region of interest" description="Disordered" evidence="12">
    <location>
        <begin position="430"/>
        <end position="453"/>
    </location>
</feature>
<evidence type="ECO:0000256" key="8">
    <source>
        <dbReference type="ARBA" id="ARBA00023163"/>
    </source>
</evidence>
<dbReference type="SMART" id="SM00868">
    <property type="entry name" value="zf-AD"/>
    <property type="match status" value="1"/>
</dbReference>
<dbReference type="SMART" id="SM00355">
    <property type="entry name" value="ZnF_C2H2"/>
    <property type="match status" value="5"/>
</dbReference>
<dbReference type="FunFam" id="3.30.160.60:FF:000110">
    <property type="entry name" value="Zinc finger protein-like"/>
    <property type="match status" value="1"/>
</dbReference>
<dbReference type="FunFam" id="3.30.160.60:FF:001228">
    <property type="entry name" value="Zinc finger protein 236"/>
    <property type="match status" value="1"/>
</dbReference>
<keyword evidence="7" id="KW-0238">DNA-binding</keyword>
<dbReference type="PANTHER" id="PTHR24379:SF116">
    <property type="entry name" value="ZINC FINGER PROTEIN 11"/>
    <property type="match status" value="1"/>
</dbReference>
<feature type="domain" description="C2H2-type" evidence="13">
    <location>
        <begin position="381"/>
        <end position="408"/>
    </location>
</feature>
<evidence type="ECO:0000256" key="12">
    <source>
        <dbReference type="SAM" id="MobiDB-lite"/>
    </source>
</evidence>
<dbReference type="PROSITE" id="PS50157">
    <property type="entry name" value="ZINC_FINGER_C2H2_2"/>
    <property type="match status" value="5"/>
</dbReference>
<feature type="domain" description="C2H2-type" evidence="13">
    <location>
        <begin position="348"/>
        <end position="376"/>
    </location>
</feature>
<feature type="domain" description="C2H2-type" evidence="13">
    <location>
        <begin position="408"/>
        <end position="438"/>
    </location>
</feature>
<dbReference type="Pfam" id="PF07776">
    <property type="entry name" value="zf-AD"/>
    <property type="match status" value="1"/>
</dbReference>
<evidence type="ECO:0000313" key="16">
    <source>
        <dbReference type="Proteomes" id="UP000324832"/>
    </source>
</evidence>
<dbReference type="Pfam" id="PF00096">
    <property type="entry name" value="zf-C2H2"/>
    <property type="match status" value="4"/>
</dbReference>
<protein>
    <recommendedName>
        <fullName evidence="17">Protein krueppel</fullName>
    </recommendedName>
</protein>
<feature type="binding site" evidence="11">
    <location>
        <position position="75"/>
    </location>
    <ligand>
        <name>Zn(2+)</name>
        <dbReference type="ChEBI" id="CHEBI:29105"/>
    </ligand>
</feature>
<comment type="subcellular location">
    <subcellularLocation>
        <location evidence="1">Nucleus</location>
    </subcellularLocation>
</comment>
<reference evidence="15 16" key="1">
    <citation type="submission" date="2017-07" db="EMBL/GenBank/DDBJ databases">
        <authorList>
            <person name="Talla V."/>
            <person name="Backstrom N."/>
        </authorList>
    </citation>
    <scope>NUCLEOTIDE SEQUENCE [LARGE SCALE GENOMIC DNA]</scope>
</reference>
<feature type="domain" description="ZAD" evidence="14">
    <location>
        <begin position="22"/>
        <end position="99"/>
    </location>
</feature>
<evidence type="ECO:0000256" key="4">
    <source>
        <dbReference type="ARBA" id="ARBA00022771"/>
    </source>
</evidence>
<gene>
    <name evidence="15" type="ORF">LSINAPIS_LOCUS5740</name>
</gene>
<dbReference type="GO" id="GO:0003677">
    <property type="term" value="F:DNA binding"/>
    <property type="evidence" value="ECO:0007669"/>
    <property type="project" value="UniProtKB-KW"/>
</dbReference>
<feature type="binding site" evidence="11">
    <location>
        <position position="72"/>
    </location>
    <ligand>
        <name>Zn(2+)</name>
        <dbReference type="ChEBI" id="CHEBI:29105"/>
    </ligand>
</feature>
<evidence type="ECO:0000259" key="13">
    <source>
        <dbReference type="PROSITE" id="PS50157"/>
    </source>
</evidence>
<evidence type="ECO:0000256" key="1">
    <source>
        <dbReference type="ARBA" id="ARBA00004123"/>
    </source>
</evidence>
<evidence type="ECO:0000256" key="5">
    <source>
        <dbReference type="ARBA" id="ARBA00022833"/>
    </source>
</evidence>
<keyword evidence="2 11" id="KW-0479">Metal-binding</keyword>
<evidence type="ECO:0000256" key="9">
    <source>
        <dbReference type="ARBA" id="ARBA00023242"/>
    </source>
</evidence>
<dbReference type="SUPFAM" id="SSF57716">
    <property type="entry name" value="Glucocorticoid receptor-like (DNA-binding domain)"/>
    <property type="match status" value="1"/>
</dbReference>
<evidence type="ECO:0000259" key="14">
    <source>
        <dbReference type="PROSITE" id="PS51915"/>
    </source>
</evidence>
<keyword evidence="8" id="KW-0804">Transcription</keyword>
<dbReference type="PROSITE" id="PS00028">
    <property type="entry name" value="ZINC_FINGER_C2H2_1"/>
    <property type="match status" value="3"/>
</dbReference>
<dbReference type="PANTHER" id="PTHR24379">
    <property type="entry name" value="KRAB AND ZINC FINGER DOMAIN-CONTAINING"/>
    <property type="match status" value="1"/>
</dbReference>
<dbReference type="FunFam" id="3.30.160.60:FF:000100">
    <property type="entry name" value="Zinc finger 45-like"/>
    <property type="match status" value="1"/>
</dbReference>
<dbReference type="AlphaFoldDB" id="A0A5E4Q5N8"/>
<evidence type="ECO:0000313" key="15">
    <source>
        <dbReference type="EMBL" id="VVC93579.1"/>
    </source>
</evidence>
<feature type="binding site" evidence="11">
    <location>
        <position position="24"/>
    </location>
    <ligand>
        <name>Zn(2+)</name>
        <dbReference type="ChEBI" id="CHEBI:29105"/>
    </ligand>
</feature>
<feature type="domain" description="C2H2-type" evidence="13">
    <location>
        <begin position="292"/>
        <end position="319"/>
    </location>
</feature>
<dbReference type="InterPro" id="IPR036236">
    <property type="entry name" value="Znf_C2H2_sf"/>
</dbReference>
<evidence type="ECO:0000256" key="11">
    <source>
        <dbReference type="PROSITE-ProRule" id="PRU01263"/>
    </source>
</evidence>
<feature type="binding site" evidence="11">
    <location>
        <position position="27"/>
    </location>
    <ligand>
        <name>Zn(2+)</name>
        <dbReference type="ChEBI" id="CHEBI:29105"/>
    </ligand>
</feature>
<evidence type="ECO:0000256" key="7">
    <source>
        <dbReference type="ARBA" id="ARBA00023125"/>
    </source>
</evidence>
<dbReference type="InterPro" id="IPR013087">
    <property type="entry name" value="Znf_C2H2_type"/>
</dbReference>
<accession>A0A5E4Q5N8</accession>
<feature type="domain" description="C2H2-type" evidence="13">
    <location>
        <begin position="320"/>
        <end position="347"/>
    </location>
</feature>
<dbReference type="EMBL" id="FZQP02001682">
    <property type="protein sequence ID" value="VVC93579.1"/>
    <property type="molecule type" value="Genomic_DNA"/>
</dbReference>
<keyword evidence="16" id="KW-1185">Reference proteome</keyword>
<dbReference type="GO" id="GO:0005634">
    <property type="term" value="C:nucleus"/>
    <property type="evidence" value="ECO:0007669"/>
    <property type="project" value="UniProtKB-SubCell"/>
</dbReference>
<keyword evidence="9" id="KW-0539">Nucleus</keyword>
<keyword evidence="3" id="KW-0677">Repeat</keyword>
<keyword evidence="4 10" id="KW-0863">Zinc-finger</keyword>
<organism evidence="15 16">
    <name type="scientific">Leptidea sinapis</name>
    <dbReference type="NCBI Taxonomy" id="189913"/>
    <lineage>
        <taxon>Eukaryota</taxon>
        <taxon>Metazoa</taxon>
        <taxon>Ecdysozoa</taxon>
        <taxon>Arthropoda</taxon>
        <taxon>Hexapoda</taxon>
        <taxon>Insecta</taxon>
        <taxon>Pterygota</taxon>
        <taxon>Neoptera</taxon>
        <taxon>Endopterygota</taxon>
        <taxon>Lepidoptera</taxon>
        <taxon>Glossata</taxon>
        <taxon>Ditrysia</taxon>
        <taxon>Papilionoidea</taxon>
        <taxon>Pieridae</taxon>
        <taxon>Dismorphiinae</taxon>
        <taxon>Leptidea</taxon>
    </lineage>
</organism>
<dbReference type="InterPro" id="IPR012934">
    <property type="entry name" value="Znf_AD"/>
</dbReference>
<dbReference type="GO" id="GO:0008270">
    <property type="term" value="F:zinc ion binding"/>
    <property type="evidence" value="ECO:0007669"/>
    <property type="project" value="UniProtKB-UniRule"/>
</dbReference>
<keyword evidence="6" id="KW-0805">Transcription regulation</keyword>
<dbReference type="PROSITE" id="PS51915">
    <property type="entry name" value="ZAD"/>
    <property type="match status" value="1"/>
</dbReference>
<dbReference type="FunFam" id="3.30.160.60:FF:000446">
    <property type="entry name" value="Zinc finger protein"/>
    <property type="match status" value="1"/>
</dbReference>
<keyword evidence="5 11" id="KW-0862">Zinc</keyword>
<proteinExistence type="predicted"/>
<dbReference type="Gene3D" id="3.30.160.60">
    <property type="entry name" value="Classic Zinc Finger"/>
    <property type="match status" value="4"/>
</dbReference>
<dbReference type="SUPFAM" id="SSF57667">
    <property type="entry name" value="beta-beta-alpha zinc fingers"/>
    <property type="match status" value="3"/>
</dbReference>
<dbReference type="Proteomes" id="UP000324832">
    <property type="component" value="Unassembled WGS sequence"/>
</dbReference>
<evidence type="ECO:0000256" key="2">
    <source>
        <dbReference type="ARBA" id="ARBA00022723"/>
    </source>
</evidence>
<evidence type="ECO:0000256" key="3">
    <source>
        <dbReference type="ARBA" id="ARBA00022737"/>
    </source>
</evidence>
<evidence type="ECO:0000256" key="10">
    <source>
        <dbReference type="PROSITE-ProRule" id="PRU00042"/>
    </source>
</evidence>
<sequence length="453" mass="51479">MLIMRTYSRKPVQHKNYNGLLDLCRLCLQKVSKPVPLFDERIDNNVSLLPARIMICLGLEITRDENLPNMICSQCYQDLDNYYSFKTKCLLSNEKLHAYVLATRDIENRKEDLELKISNICSLQCTLPELDGESGSNELDDDDIVLALTDEDALEVINIFRQTTACSGDEEDEEDERVQSVSTSYHINESLDFLNSASESPPPIPEDIPGYLSTILVQLGVFIKKDEQIKVIDKSFRNVQLDTEEGSVTLEIVEVEHPPPKQGLQDFLDREIEDDSDINFVYNANPGIRDTISCETCGKQFSRRGALVRHERVHSGAKPFVCRICQRAFSQKEVLRRHEHTHKAQRPHACSACDKSFAQPASLRAHRQTAHATQPRPLLLHPCNICSKVYLHASGLCRHMWTHEGRLFSCADCGKSFRDKSSLLRHIKTVGAHNHPNTDQQLKTEPRDNALDT</sequence>
<evidence type="ECO:0000256" key="6">
    <source>
        <dbReference type="ARBA" id="ARBA00023015"/>
    </source>
</evidence>
<feature type="compositionally biased region" description="Basic and acidic residues" evidence="12">
    <location>
        <begin position="442"/>
        <end position="453"/>
    </location>
</feature>
<dbReference type="Gene3D" id="3.40.1800.20">
    <property type="match status" value="1"/>
</dbReference>
<evidence type="ECO:0008006" key="17">
    <source>
        <dbReference type="Google" id="ProtNLM"/>
    </source>
</evidence>
<name>A0A5E4Q5N8_9NEOP</name>